<sequence length="275" mass="31369">MDTRLGVVLERRLDVVVDRLPKRMGALMEARQEVDPRRGRVPNLTADLEDDEDDSYSEGNETEYDRGNCRRGQLPTVEGLRPEKFLDWLATEEEVLEFKGFPDDKQVQLVATRLRGRVTAWWPQIMYQRLQNLRQGSRSVDEYTGEFYQLITRNKLKETEDQLVARYISGLRVQLQDTINLFDPVSMSFAHHRALIVERQLKRAGNRVTSGGVAVARTGGVIRASGGSTVLVRPLKPTNIGPSSSEAKCFKYGELGHRQSECRKGEKRAMFIEED</sequence>
<evidence type="ECO:0000256" key="1">
    <source>
        <dbReference type="SAM" id="MobiDB-lite"/>
    </source>
</evidence>
<feature type="compositionally biased region" description="Acidic residues" evidence="1">
    <location>
        <begin position="47"/>
        <end position="62"/>
    </location>
</feature>
<name>A0A2I0JLM4_PUNGR</name>
<evidence type="ECO:0000313" key="3">
    <source>
        <dbReference type="EMBL" id="PKI57205.1"/>
    </source>
</evidence>
<feature type="domain" description="Retrotransposon gag" evidence="2">
    <location>
        <begin position="126"/>
        <end position="172"/>
    </location>
</feature>
<dbReference type="PANTHER" id="PTHR35046:SF18">
    <property type="entry name" value="RNA-DIRECTED DNA POLYMERASE"/>
    <property type="match status" value="1"/>
</dbReference>
<protein>
    <recommendedName>
        <fullName evidence="2">Retrotransposon gag domain-containing protein</fullName>
    </recommendedName>
</protein>
<dbReference type="AlphaFoldDB" id="A0A2I0JLM4"/>
<feature type="region of interest" description="Disordered" evidence="1">
    <location>
        <begin position="30"/>
        <end position="68"/>
    </location>
</feature>
<dbReference type="EMBL" id="PGOL01001525">
    <property type="protein sequence ID" value="PKI57205.1"/>
    <property type="molecule type" value="Genomic_DNA"/>
</dbReference>
<dbReference type="Proteomes" id="UP000233551">
    <property type="component" value="Unassembled WGS sequence"/>
</dbReference>
<evidence type="ECO:0000313" key="4">
    <source>
        <dbReference type="Proteomes" id="UP000233551"/>
    </source>
</evidence>
<accession>A0A2I0JLM4</accession>
<organism evidence="3 4">
    <name type="scientific">Punica granatum</name>
    <name type="common">Pomegranate</name>
    <dbReference type="NCBI Taxonomy" id="22663"/>
    <lineage>
        <taxon>Eukaryota</taxon>
        <taxon>Viridiplantae</taxon>
        <taxon>Streptophyta</taxon>
        <taxon>Embryophyta</taxon>
        <taxon>Tracheophyta</taxon>
        <taxon>Spermatophyta</taxon>
        <taxon>Magnoliopsida</taxon>
        <taxon>eudicotyledons</taxon>
        <taxon>Gunneridae</taxon>
        <taxon>Pentapetalae</taxon>
        <taxon>rosids</taxon>
        <taxon>malvids</taxon>
        <taxon>Myrtales</taxon>
        <taxon>Lythraceae</taxon>
        <taxon>Punica</taxon>
    </lineage>
</organism>
<comment type="caution">
    <text evidence="3">The sequence shown here is derived from an EMBL/GenBank/DDBJ whole genome shotgun (WGS) entry which is preliminary data.</text>
</comment>
<dbReference type="PANTHER" id="PTHR35046">
    <property type="entry name" value="ZINC KNUCKLE (CCHC-TYPE) FAMILY PROTEIN"/>
    <property type="match status" value="1"/>
</dbReference>
<evidence type="ECO:0000259" key="2">
    <source>
        <dbReference type="Pfam" id="PF03732"/>
    </source>
</evidence>
<keyword evidence="4" id="KW-1185">Reference proteome</keyword>
<gene>
    <name evidence="3" type="ORF">CRG98_022390</name>
</gene>
<dbReference type="Pfam" id="PF03732">
    <property type="entry name" value="Retrotrans_gag"/>
    <property type="match status" value="1"/>
</dbReference>
<reference evidence="3 4" key="1">
    <citation type="submission" date="2017-11" db="EMBL/GenBank/DDBJ databases">
        <title>De-novo sequencing of pomegranate (Punica granatum L.) genome.</title>
        <authorList>
            <person name="Akparov Z."/>
            <person name="Amiraslanov A."/>
            <person name="Hajiyeva S."/>
            <person name="Abbasov M."/>
            <person name="Kaur K."/>
            <person name="Hamwieh A."/>
            <person name="Solovyev V."/>
            <person name="Salamov A."/>
            <person name="Braich B."/>
            <person name="Kosarev P."/>
            <person name="Mahmoud A."/>
            <person name="Hajiyev E."/>
            <person name="Babayeva S."/>
            <person name="Izzatullayeva V."/>
            <person name="Mammadov A."/>
            <person name="Mammadov A."/>
            <person name="Sharifova S."/>
            <person name="Ojaghi J."/>
            <person name="Eynullazada K."/>
            <person name="Bayramov B."/>
            <person name="Abdulazimova A."/>
            <person name="Shahmuradov I."/>
        </authorList>
    </citation>
    <scope>NUCLEOTIDE SEQUENCE [LARGE SCALE GENOMIC DNA]</scope>
    <source>
        <strain evidence="4">cv. AG2017</strain>
        <tissue evidence="3">Leaf</tissue>
    </source>
</reference>
<dbReference type="STRING" id="22663.A0A2I0JLM4"/>
<dbReference type="InterPro" id="IPR005162">
    <property type="entry name" value="Retrotrans_gag_dom"/>
</dbReference>
<proteinExistence type="predicted"/>